<sequence length="98" mass="10358">MAVPEGPNSHNFYHTIPIASVPARPPLPYPPLPLRIPGLVLVGPAHLSKPMKPNKWPSQSSLQAAKHVVELVVDRQLGPVPIAAATAYLAKGVPGQVP</sequence>
<gene>
    <name evidence="1" type="ORF">CCHR01_10225</name>
</gene>
<comment type="caution">
    <text evidence="1">The sequence shown here is derived from an EMBL/GenBank/DDBJ whole genome shotgun (WGS) entry which is preliminary data.</text>
</comment>
<proteinExistence type="predicted"/>
<evidence type="ECO:0000313" key="1">
    <source>
        <dbReference type="EMBL" id="KAK1847119.1"/>
    </source>
</evidence>
<evidence type="ECO:0000313" key="2">
    <source>
        <dbReference type="Proteomes" id="UP001243330"/>
    </source>
</evidence>
<dbReference type="Proteomes" id="UP001243330">
    <property type="component" value="Unassembled WGS sequence"/>
</dbReference>
<dbReference type="EMBL" id="JAQOWY010000212">
    <property type="protein sequence ID" value="KAK1847119.1"/>
    <property type="molecule type" value="Genomic_DNA"/>
</dbReference>
<name>A0AAD9AG88_9PEZI</name>
<dbReference type="AlphaFoldDB" id="A0AAD9AG88"/>
<organism evidence="1 2">
    <name type="scientific">Colletotrichum chrysophilum</name>
    <dbReference type="NCBI Taxonomy" id="1836956"/>
    <lineage>
        <taxon>Eukaryota</taxon>
        <taxon>Fungi</taxon>
        <taxon>Dikarya</taxon>
        <taxon>Ascomycota</taxon>
        <taxon>Pezizomycotina</taxon>
        <taxon>Sordariomycetes</taxon>
        <taxon>Hypocreomycetidae</taxon>
        <taxon>Glomerellales</taxon>
        <taxon>Glomerellaceae</taxon>
        <taxon>Colletotrichum</taxon>
        <taxon>Colletotrichum gloeosporioides species complex</taxon>
    </lineage>
</organism>
<keyword evidence="2" id="KW-1185">Reference proteome</keyword>
<reference evidence="1" key="1">
    <citation type="submission" date="2023-01" db="EMBL/GenBank/DDBJ databases">
        <title>Colletotrichum chrysophilum M932 genome sequence.</title>
        <authorList>
            <person name="Baroncelli R."/>
        </authorList>
    </citation>
    <scope>NUCLEOTIDE SEQUENCE</scope>
    <source>
        <strain evidence="1">M932</strain>
    </source>
</reference>
<accession>A0AAD9AG88</accession>
<protein>
    <submittedName>
        <fullName evidence="1">Uncharacterized protein</fullName>
    </submittedName>
</protein>